<accession>A0A9E4ZMP1</accession>
<evidence type="ECO:0000313" key="2">
    <source>
        <dbReference type="Proteomes" id="UP001065682"/>
    </source>
</evidence>
<protein>
    <submittedName>
        <fullName evidence="1">Uncharacterized protein</fullName>
    </submittedName>
</protein>
<dbReference type="Proteomes" id="UP001065682">
    <property type="component" value="Unassembled WGS sequence"/>
</dbReference>
<proteinExistence type="predicted"/>
<keyword evidence="2" id="KW-1185">Reference proteome</keyword>
<name>A0A9E4ZMP1_9EURY</name>
<comment type="caution">
    <text evidence="1">The sequence shown here is derived from an EMBL/GenBank/DDBJ whole genome shotgun (WGS) entry which is preliminary data.</text>
</comment>
<organism evidence="1 2">
    <name type="scientific">Methanoculleus formosensis</name>
    <dbReference type="NCBI Taxonomy" id="2590886"/>
    <lineage>
        <taxon>Archaea</taxon>
        <taxon>Methanobacteriati</taxon>
        <taxon>Methanobacteriota</taxon>
        <taxon>Stenosarchaea group</taxon>
        <taxon>Methanomicrobia</taxon>
        <taxon>Methanomicrobiales</taxon>
        <taxon>Methanomicrobiaceae</taxon>
        <taxon>Methanoculleus</taxon>
    </lineage>
</organism>
<dbReference type="InterPro" id="IPR006626">
    <property type="entry name" value="PbH1"/>
</dbReference>
<dbReference type="InterPro" id="IPR012332">
    <property type="entry name" value="Autotransporter_pectin_lyase_C"/>
</dbReference>
<dbReference type="EMBL" id="VHLL01000002">
    <property type="protein sequence ID" value="MCT8336636.1"/>
    <property type="molecule type" value="Genomic_DNA"/>
</dbReference>
<reference evidence="1" key="1">
    <citation type="submission" date="2019-06" db="EMBL/GenBank/DDBJ databases">
        <title>Methanoculleus strain from Tamsui River, Taipei, Taiwan.</title>
        <authorList>
            <person name="You Y.-T."/>
            <person name="Chen S.-C."/>
            <person name="Lai S.-J."/>
            <person name="Lee Y.-C."/>
            <person name="Lai M.-C."/>
        </authorList>
    </citation>
    <scope>NUCLEOTIDE SEQUENCE</scope>
    <source>
        <strain evidence="1">Afa-1</strain>
    </source>
</reference>
<dbReference type="RefSeq" id="WP_261596702.1">
    <property type="nucleotide sequence ID" value="NZ_VHLL01000002.1"/>
</dbReference>
<dbReference type="AlphaFoldDB" id="A0A9E4ZMP1"/>
<dbReference type="Gene3D" id="2.160.20.20">
    <property type="match status" value="1"/>
</dbReference>
<gene>
    <name evidence="1" type="ORF">FKB36_03775</name>
</gene>
<dbReference type="SMART" id="SM00710">
    <property type="entry name" value="PbH1"/>
    <property type="match status" value="5"/>
</dbReference>
<evidence type="ECO:0000313" key="1">
    <source>
        <dbReference type="EMBL" id="MCT8336636.1"/>
    </source>
</evidence>
<sequence>MPQIETVPKICFVCHKSSKQINSAPSTHPVTAGTSGIVELEGRPKELTTDILKNQLEVCPHCGYIAKDIGEKTAITKDFLQSPDYCDLQNPDIPPLASRYIRAARIQLEENNPEKAIDYYLRAAWSADTMRHREIAVSCRRKALSLIFAGNKTLADIPSNKWVPVLDTMRRCGDFDSVITYCTGLLAIAGPTLKQGLDYELFCAKQHDGEPHTNLDAANSNQYRSGAPEANEEFVIGGRSYSGEGDCYGKGWNWVAETRTLVLSNYHGSSIEASGDLTIRVEQIDNQIFSPHGPGIRIRNGNLKLTGIAALSIKGDDGGIFVESGSLQIAQTILIIRTNDYGIYASGNISVTDGSVLDISSETTAIRSVFGGLTTTGMCSLTIYGNRAGIDLAGDMNLSVGGLQIESPEGCGILIHHGSISVSSAVFDASCGDTGIRLEEGSLTVDVSTFDLNATSCVQVNGSCNILRSNGTLSGEDYGCFVSRNMDLSGDYEISGKTAIAVGGNLQIQNGNITASGETGISVGGDLNYLGGGLMLTGDTAMQIAGNAEISGGRIMGIGRINGIVVNGSYTMSGGDISVSGEAEDGMRISGKKMTSTFGSITVSGRKNGLVVAGSAVIESINLSASGNVGFSVGKSLKIERGRLKVTGVEIGLSVKEGNLILGTVVNMNANGNVGIYTTKDIGIHGATVIVTGRFGGIVSEKGNLIITNGRVEITADDYGVLIPSGSAKIPCGIIRITNSRMRDSGGCGIVVEKGDLELGGVVTIESENYGVSVPCGEISMMAGKIEAYGFRAGITGKSLTIKEAALTVYGKTEGAVVLTERGPWNDAGVVVQAGKSGKSATDEVYSGQRFLHAYTERVPDAS</sequence>